<organism evidence="3">
    <name type="scientific">Schistosoma curassoni</name>
    <dbReference type="NCBI Taxonomy" id="6186"/>
    <lineage>
        <taxon>Eukaryota</taxon>
        <taxon>Metazoa</taxon>
        <taxon>Spiralia</taxon>
        <taxon>Lophotrochozoa</taxon>
        <taxon>Platyhelminthes</taxon>
        <taxon>Trematoda</taxon>
        <taxon>Digenea</taxon>
        <taxon>Strigeidida</taxon>
        <taxon>Schistosomatoidea</taxon>
        <taxon>Schistosomatidae</taxon>
        <taxon>Schistosoma</taxon>
    </lineage>
</organism>
<dbReference type="AlphaFoldDB" id="A0A183K8P4"/>
<protein>
    <submittedName>
        <fullName evidence="3">Reverse transcriptase domain-containing protein</fullName>
    </submittedName>
</protein>
<dbReference type="EMBL" id="UZAK01034368">
    <property type="protein sequence ID" value="VDP44259.1"/>
    <property type="molecule type" value="Genomic_DNA"/>
</dbReference>
<accession>A0A183K8P4</accession>
<proteinExistence type="predicted"/>
<evidence type="ECO:0000313" key="1">
    <source>
        <dbReference type="EMBL" id="VDP44259.1"/>
    </source>
</evidence>
<evidence type="ECO:0000313" key="2">
    <source>
        <dbReference type="Proteomes" id="UP000279833"/>
    </source>
</evidence>
<keyword evidence="2" id="KW-1185">Reference proteome</keyword>
<name>A0A183K8P4_9TREM</name>
<dbReference type="WBParaSite" id="SCUD_0001137401-mRNA-1">
    <property type="protein sequence ID" value="SCUD_0001137401-mRNA-1"/>
    <property type="gene ID" value="SCUD_0001137401"/>
</dbReference>
<reference evidence="3" key="1">
    <citation type="submission" date="2016-06" db="UniProtKB">
        <authorList>
            <consortium name="WormBaseParasite"/>
        </authorList>
    </citation>
    <scope>IDENTIFICATION</scope>
</reference>
<reference evidence="1 2" key="2">
    <citation type="submission" date="2018-11" db="EMBL/GenBank/DDBJ databases">
        <authorList>
            <consortium name="Pathogen Informatics"/>
        </authorList>
    </citation>
    <scope>NUCLEOTIDE SEQUENCE [LARGE SCALE GENOMIC DNA]</scope>
    <source>
        <strain evidence="1">Dakar</strain>
        <strain evidence="2">Dakar, Senegal</strain>
    </source>
</reference>
<dbReference type="PANTHER" id="PTHR47027">
    <property type="entry name" value="REVERSE TRANSCRIPTASE DOMAIN-CONTAINING PROTEIN"/>
    <property type="match status" value="1"/>
</dbReference>
<gene>
    <name evidence="1" type="ORF">SCUD_LOCUS11374</name>
</gene>
<dbReference type="Proteomes" id="UP000279833">
    <property type="component" value="Unassembled WGS sequence"/>
</dbReference>
<evidence type="ECO:0000313" key="3">
    <source>
        <dbReference type="WBParaSite" id="SCUD_0001137401-mRNA-1"/>
    </source>
</evidence>
<sequence>MLLNRMKSSVDSQLRVKQTGFRKDRSCTDRIGTLWIIVEQSIEWNLSLYMNFIDYEKVFDSVDRTTLWKVLRYYGVPDL</sequence>
<dbReference type="PANTHER" id="PTHR47027:SF25">
    <property type="entry name" value="REVERSE TRANSCRIPTASE DOMAIN-CONTAINING PROTEIN"/>
    <property type="match status" value="1"/>
</dbReference>